<evidence type="ECO:0000313" key="1">
    <source>
        <dbReference type="EMBL" id="JAD83309.1"/>
    </source>
</evidence>
<sequence>MLEVVVVEHENARMVAVVVEEEQNVAFVVVVAEKEHLNVSMWVKVGVGAGVEHLNSVLVVVVVAAAAVAKRLHCCLTLEEVVEVEHFRLHLNSGVGLGEEGVEVGLGQKSVLVLQKT</sequence>
<dbReference type="EMBL" id="GBRH01222724">
    <property type="protein sequence ID" value="JAD75171.1"/>
    <property type="molecule type" value="Transcribed_RNA"/>
</dbReference>
<name>A0A0A9D3Y8_ARUDO</name>
<protein>
    <submittedName>
        <fullName evidence="1">Uncharacterized protein</fullName>
    </submittedName>
</protein>
<reference evidence="1" key="1">
    <citation type="submission" date="2014-09" db="EMBL/GenBank/DDBJ databases">
        <authorList>
            <person name="Magalhaes I.L.F."/>
            <person name="Oliveira U."/>
            <person name="Santos F.R."/>
            <person name="Vidigal T.H.D.A."/>
            <person name="Brescovit A.D."/>
            <person name="Santos A.J."/>
        </authorList>
    </citation>
    <scope>NUCLEOTIDE SEQUENCE</scope>
    <source>
        <tissue evidence="1">Shoot tissue taken approximately 20 cm above the soil surface</tissue>
    </source>
</reference>
<reference evidence="1" key="2">
    <citation type="journal article" date="2015" name="Data Brief">
        <title>Shoot transcriptome of the giant reed, Arundo donax.</title>
        <authorList>
            <person name="Barrero R.A."/>
            <person name="Guerrero F.D."/>
            <person name="Moolhuijzen P."/>
            <person name="Goolsby J.A."/>
            <person name="Tidwell J."/>
            <person name="Bellgard S.E."/>
            <person name="Bellgard M.I."/>
        </authorList>
    </citation>
    <scope>NUCLEOTIDE SEQUENCE</scope>
    <source>
        <tissue evidence="1">Shoot tissue taken approximately 20 cm above the soil surface</tissue>
    </source>
</reference>
<dbReference type="AlphaFoldDB" id="A0A0A9D3Y8"/>
<organism evidence="1">
    <name type="scientific">Arundo donax</name>
    <name type="common">Giant reed</name>
    <name type="synonym">Donax arundinaceus</name>
    <dbReference type="NCBI Taxonomy" id="35708"/>
    <lineage>
        <taxon>Eukaryota</taxon>
        <taxon>Viridiplantae</taxon>
        <taxon>Streptophyta</taxon>
        <taxon>Embryophyta</taxon>
        <taxon>Tracheophyta</taxon>
        <taxon>Spermatophyta</taxon>
        <taxon>Magnoliopsida</taxon>
        <taxon>Liliopsida</taxon>
        <taxon>Poales</taxon>
        <taxon>Poaceae</taxon>
        <taxon>PACMAD clade</taxon>
        <taxon>Arundinoideae</taxon>
        <taxon>Arundineae</taxon>
        <taxon>Arundo</taxon>
    </lineage>
</organism>
<dbReference type="EMBL" id="GBRH01214586">
    <property type="protein sequence ID" value="JAD83309.1"/>
    <property type="molecule type" value="Transcribed_RNA"/>
</dbReference>
<accession>A0A0A9D3Y8</accession>
<proteinExistence type="predicted"/>